<protein>
    <submittedName>
        <fullName evidence="2">Putative integral membrane protein</fullName>
    </submittedName>
</protein>
<keyword evidence="1" id="KW-0812">Transmembrane</keyword>
<dbReference type="AlphaFoldDB" id="R4Z0Y8"/>
<evidence type="ECO:0000313" key="3">
    <source>
        <dbReference type="Proteomes" id="UP000018291"/>
    </source>
</evidence>
<keyword evidence="1" id="KW-0472">Membrane</keyword>
<comment type="caution">
    <text evidence="2">The sequence shown here is derived from an EMBL/GenBank/DDBJ whole genome shotgun (WGS) entry which is preliminary data.</text>
</comment>
<dbReference type="STRING" id="1229780.BN381_390015"/>
<reference evidence="2 3" key="1">
    <citation type="journal article" date="2013" name="ISME J.">
        <title>Metabolic model for the filamentous 'Candidatus Microthrix parvicella' based on genomic and metagenomic analyses.</title>
        <authorList>
            <person name="Jon McIlroy S."/>
            <person name="Kristiansen R."/>
            <person name="Albertsen M."/>
            <person name="Michael Karst S."/>
            <person name="Rossetti S."/>
            <person name="Lund Nielsen J."/>
            <person name="Tandoi V."/>
            <person name="James Seviour R."/>
            <person name="Nielsen P.H."/>
        </authorList>
    </citation>
    <scope>NUCLEOTIDE SEQUENCE [LARGE SCALE GENOMIC DNA]</scope>
    <source>
        <strain evidence="2 3">RN1</strain>
    </source>
</reference>
<accession>R4Z0Y8</accession>
<evidence type="ECO:0000256" key="1">
    <source>
        <dbReference type="SAM" id="Phobius"/>
    </source>
</evidence>
<dbReference type="EMBL" id="CANL01000033">
    <property type="protein sequence ID" value="CCM64378.1"/>
    <property type="molecule type" value="Genomic_DNA"/>
</dbReference>
<dbReference type="OrthoDB" id="1145132at2"/>
<feature type="transmembrane region" description="Helical" evidence="1">
    <location>
        <begin position="34"/>
        <end position="54"/>
    </location>
</feature>
<feature type="transmembrane region" description="Helical" evidence="1">
    <location>
        <begin position="160"/>
        <end position="178"/>
    </location>
</feature>
<proteinExistence type="predicted"/>
<keyword evidence="1" id="KW-1133">Transmembrane helix</keyword>
<feature type="transmembrane region" description="Helical" evidence="1">
    <location>
        <begin position="66"/>
        <end position="84"/>
    </location>
</feature>
<dbReference type="eggNOG" id="COG0428">
    <property type="taxonomic scope" value="Bacteria"/>
</dbReference>
<feature type="transmembrane region" description="Helical" evidence="1">
    <location>
        <begin position="190"/>
        <end position="211"/>
    </location>
</feature>
<organism evidence="2 3">
    <name type="scientific">Candidatus Neomicrothrix parvicella RN1</name>
    <dbReference type="NCBI Taxonomy" id="1229780"/>
    <lineage>
        <taxon>Bacteria</taxon>
        <taxon>Bacillati</taxon>
        <taxon>Actinomycetota</taxon>
        <taxon>Acidimicrobiia</taxon>
        <taxon>Acidimicrobiales</taxon>
        <taxon>Microthrixaceae</taxon>
        <taxon>Candidatus Neomicrothrix</taxon>
    </lineage>
</organism>
<dbReference type="Proteomes" id="UP000018291">
    <property type="component" value="Unassembled WGS sequence"/>
</dbReference>
<feature type="transmembrane region" description="Helical" evidence="1">
    <location>
        <begin position="6"/>
        <end position="27"/>
    </location>
</feature>
<gene>
    <name evidence="2" type="ORF">BN381_390015</name>
</gene>
<name>R4Z0Y8_9ACTN</name>
<sequence length="233" mass="23678">MELLKAFGLGTLAQASLLLAGLVVCWVKVPTRIVGILAGFGAGAMISAVAFDLLPEAEVHIAMWQTVLWMLIGVGVFLLGDYVVDKRFGSEGAGGAMGIVVGSVVDGVPESLIFGIQIGIGATISPTFLAAVFVSNIPQAIAPSADLAGRGWGPARLGRLWVMVVLGCGVAAGLGYLLTTATSDAYGERAAALAAGGLLAMLTNSLIPFAYERGKQLAGVATVVGFCLTLLGT</sequence>
<dbReference type="HOGENOM" id="CLU_015114_6_0_11"/>
<keyword evidence="3" id="KW-1185">Reference proteome</keyword>
<dbReference type="RefSeq" id="WP_012228413.1">
    <property type="nucleotide sequence ID" value="NZ_HG422565.1"/>
</dbReference>
<evidence type="ECO:0000313" key="2">
    <source>
        <dbReference type="EMBL" id="CCM64378.1"/>
    </source>
</evidence>